<name>A0A239DMG8_9RHOB</name>
<dbReference type="OrthoDB" id="7867233at2"/>
<feature type="signal peptide" evidence="1">
    <location>
        <begin position="1"/>
        <end position="24"/>
    </location>
</feature>
<proteinExistence type="predicted"/>
<evidence type="ECO:0000313" key="3">
    <source>
        <dbReference type="EMBL" id="SNS32874.1"/>
    </source>
</evidence>
<keyword evidence="1" id="KW-0732">Signal</keyword>
<gene>
    <name evidence="3" type="ORF">SAMN04488078_101129</name>
</gene>
<dbReference type="Proteomes" id="UP000198440">
    <property type="component" value="Unassembled WGS sequence"/>
</dbReference>
<evidence type="ECO:0000313" key="4">
    <source>
        <dbReference type="Proteomes" id="UP000198440"/>
    </source>
</evidence>
<evidence type="ECO:0000259" key="2">
    <source>
        <dbReference type="Pfam" id="PF13629"/>
    </source>
</evidence>
<reference evidence="3 4" key="1">
    <citation type="submission" date="2017-06" db="EMBL/GenBank/DDBJ databases">
        <authorList>
            <person name="Kim H.J."/>
            <person name="Triplett B.A."/>
        </authorList>
    </citation>
    <scope>NUCLEOTIDE SEQUENCE [LARGE SCALE GENOMIC DNA]</scope>
    <source>
        <strain evidence="3 4">DSM 11445</strain>
    </source>
</reference>
<dbReference type="AlphaFoldDB" id="A0A239DMG8"/>
<evidence type="ECO:0000256" key="1">
    <source>
        <dbReference type="SAM" id="SignalP"/>
    </source>
</evidence>
<dbReference type="EMBL" id="FZON01000011">
    <property type="protein sequence ID" value="SNS32874.1"/>
    <property type="molecule type" value="Genomic_DNA"/>
</dbReference>
<dbReference type="RefSeq" id="WP_089277317.1">
    <property type="nucleotide sequence ID" value="NZ_FZON01000011.1"/>
</dbReference>
<feature type="chain" id="PRO_5012308665" evidence="1">
    <location>
        <begin position="25"/>
        <end position="168"/>
    </location>
</feature>
<protein>
    <submittedName>
        <fullName evidence="3">Pilus formation protein N terminal region</fullName>
    </submittedName>
</protein>
<accession>A0A239DMG8</accession>
<organism evidence="3 4">
    <name type="scientific">Antarctobacter heliothermus</name>
    <dbReference type="NCBI Taxonomy" id="74033"/>
    <lineage>
        <taxon>Bacteria</taxon>
        <taxon>Pseudomonadati</taxon>
        <taxon>Pseudomonadota</taxon>
        <taxon>Alphaproteobacteria</taxon>
        <taxon>Rhodobacterales</taxon>
        <taxon>Roseobacteraceae</taxon>
        <taxon>Antarctobacter</taxon>
    </lineage>
</organism>
<feature type="domain" description="Pilus formation protein N-terminal" evidence="2">
    <location>
        <begin position="36"/>
        <end position="95"/>
    </location>
</feature>
<dbReference type="Pfam" id="PF13629">
    <property type="entry name" value="T2SS-T3SS_pil_N"/>
    <property type="match status" value="1"/>
</dbReference>
<sequence>MNKLLFSAACGVVFSLGLCAPVLAQEASFKVMGAGETVEVQAGHAVTLDFAVPFSELSIGDPDIADISTLSDKVVYLLGKTVASTTLTTISSRNPPDIGHVTVVVYRDITPMQAFLDTSAGEVALTRDGTVVTALGCVAGDRQRAALDSVLGQLDKWGYVTLADVGDC</sequence>
<dbReference type="InterPro" id="IPR032789">
    <property type="entry name" value="T2SS-T3SS_pil_N"/>
</dbReference>